<dbReference type="SUPFAM" id="SSF52025">
    <property type="entry name" value="PA domain"/>
    <property type="match status" value="1"/>
</dbReference>
<dbReference type="PRINTS" id="PR00723">
    <property type="entry name" value="SUBTILISIN"/>
</dbReference>
<reference evidence="14" key="1">
    <citation type="journal article" date="2018" name="Nat. Microbiol.">
        <title>Leveraging single-cell genomics to expand the fungal tree of life.</title>
        <authorList>
            <person name="Ahrendt S.R."/>
            <person name="Quandt C.A."/>
            <person name="Ciobanu D."/>
            <person name="Clum A."/>
            <person name="Salamov A."/>
            <person name="Andreopoulos B."/>
            <person name="Cheng J.F."/>
            <person name="Woyke T."/>
            <person name="Pelin A."/>
            <person name="Henrissat B."/>
            <person name="Reynolds N.K."/>
            <person name="Benny G.L."/>
            <person name="Smith M.E."/>
            <person name="James T.Y."/>
            <person name="Grigoriev I.V."/>
        </authorList>
    </citation>
    <scope>NUCLEOTIDE SEQUENCE [LARGE SCALE GENOMIC DNA]</scope>
    <source>
        <strain evidence="14">RSA 1356</strain>
    </source>
</reference>
<dbReference type="AlphaFoldDB" id="A0A4P9XRT0"/>
<dbReference type="Gene3D" id="3.50.30.30">
    <property type="match status" value="1"/>
</dbReference>
<evidence type="ECO:0000256" key="10">
    <source>
        <dbReference type="SAM" id="SignalP"/>
    </source>
</evidence>
<dbReference type="InterPro" id="IPR015500">
    <property type="entry name" value="Peptidase_S8_subtilisin-rel"/>
</dbReference>
<feature type="active site" description="Charge relay system" evidence="8 9">
    <location>
        <position position="173"/>
    </location>
</feature>
<dbReference type="Proteomes" id="UP000271241">
    <property type="component" value="Unassembled WGS sequence"/>
</dbReference>
<feature type="domain" description="Peptidase S8/S53" evidence="11">
    <location>
        <begin position="165"/>
        <end position="543"/>
    </location>
</feature>
<dbReference type="EMBL" id="KZ992569">
    <property type="protein sequence ID" value="RKP08788.1"/>
    <property type="molecule type" value="Genomic_DNA"/>
</dbReference>
<keyword evidence="5 10" id="KW-0732">Signal</keyword>
<evidence type="ECO:0000259" key="12">
    <source>
        <dbReference type="Pfam" id="PF02225"/>
    </source>
</evidence>
<evidence type="ECO:0000256" key="3">
    <source>
        <dbReference type="ARBA" id="ARBA00022525"/>
    </source>
</evidence>
<dbReference type="Pfam" id="PF02225">
    <property type="entry name" value="PA"/>
    <property type="match status" value="1"/>
</dbReference>
<dbReference type="InterPro" id="IPR046450">
    <property type="entry name" value="PA_dom_sf"/>
</dbReference>
<evidence type="ECO:0000256" key="1">
    <source>
        <dbReference type="ARBA" id="ARBA00011073"/>
    </source>
</evidence>
<dbReference type="GO" id="GO:0006508">
    <property type="term" value="P:proteolysis"/>
    <property type="evidence" value="ECO:0007669"/>
    <property type="project" value="UniProtKB-KW"/>
</dbReference>
<evidence type="ECO:0000256" key="2">
    <source>
        <dbReference type="ARBA" id="ARBA00022512"/>
    </source>
</evidence>
<evidence type="ECO:0000256" key="7">
    <source>
        <dbReference type="ARBA" id="ARBA00022825"/>
    </source>
</evidence>
<evidence type="ECO:0000256" key="9">
    <source>
        <dbReference type="PROSITE-ProRule" id="PRU01240"/>
    </source>
</evidence>
<dbReference type="Pfam" id="PF00082">
    <property type="entry name" value="Peptidase_S8"/>
    <property type="match status" value="1"/>
</dbReference>
<protein>
    <recommendedName>
        <fullName evidence="15">Peptidase S8/S53 domain-containing protein</fullName>
    </recommendedName>
</protein>
<evidence type="ECO:0008006" key="15">
    <source>
        <dbReference type="Google" id="ProtNLM"/>
    </source>
</evidence>
<dbReference type="GO" id="GO:0005615">
    <property type="term" value="C:extracellular space"/>
    <property type="evidence" value="ECO:0007669"/>
    <property type="project" value="TreeGrafter"/>
</dbReference>
<dbReference type="PANTHER" id="PTHR43806:SF66">
    <property type="entry name" value="SERIN ENDOPEPTIDASE"/>
    <property type="match status" value="1"/>
</dbReference>
<keyword evidence="4 9" id="KW-0645">Protease</keyword>
<keyword evidence="3" id="KW-0964">Secreted</keyword>
<dbReference type="PROSITE" id="PS00136">
    <property type="entry name" value="SUBTILASE_ASP"/>
    <property type="match status" value="1"/>
</dbReference>
<feature type="active site" description="Charge relay system" evidence="8 9">
    <location>
        <position position="528"/>
    </location>
</feature>
<feature type="active site" description="Charge relay system" evidence="8 9">
    <location>
        <position position="223"/>
    </location>
</feature>
<dbReference type="SUPFAM" id="SSF52743">
    <property type="entry name" value="Subtilisin-like"/>
    <property type="match status" value="1"/>
</dbReference>
<evidence type="ECO:0000256" key="8">
    <source>
        <dbReference type="PIRSR" id="PIRSR615500-1"/>
    </source>
</evidence>
<feature type="signal peptide" evidence="10">
    <location>
        <begin position="1"/>
        <end position="18"/>
    </location>
</feature>
<keyword evidence="6 9" id="KW-0378">Hydrolase</keyword>
<comment type="similarity">
    <text evidence="1 9">Belongs to the peptidase S8 family.</text>
</comment>
<evidence type="ECO:0000256" key="6">
    <source>
        <dbReference type="ARBA" id="ARBA00022801"/>
    </source>
</evidence>
<organism evidence="13 14">
    <name type="scientific">Thamnocephalis sphaerospora</name>
    <dbReference type="NCBI Taxonomy" id="78915"/>
    <lineage>
        <taxon>Eukaryota</taxon>
        <taxon>Fungi</taxon>
        <taxon>Fungi incertae sedis</taxon>
        <taxon>Zoopagomycota</taxon>
        <taxon>Zoopagomycotina</taxon>
        <taxon>Zoopagomycetes</taxon>
        <taxon>Zoopagales</taxon>
        <taxon>Sigmoideomycetaceae</taxon>
        <taxon>Thamnocephalis</taxon>
    </lineage>
</organism>
<dbReference type="OrthoDB" id="206201at2759"/>
<dbReference type="InterPro" id="IPR023827">
    <property type="entry name" value="Peptidase_S8_Asp-AS"/>
</dbReference>
<proteinExistence type="inferred from homology"/>
<dbReference type="GO" id="GO:0004252">
    <property type="term" value="F:serine-type endopeptidase activity"/>
    <property type="evidence" value="ECO:0007669"/>
    <property type="project" value="UniProtKB-UniRule"/>
</dbReference>
<dbReference type="PANTHER" id="PTHR43806">
    <property type="entry name" value="PEPTIDASE S8"/>
    <property type="match status" value="1"/>
</dbReference>
<dbReference type="Gene3D" id="3.40.50.200">
    <property type="entry name" value="Peptidase S8/S53 domain"/>
    <property type="match status" value="1"/>
</dbReference>
<keyword evidence="2" id="KW-0134">Cell wall</keyword>
<evidence type="ECO:0000256" key="4">
    <source>
        <dbReference type="ARBA" id="ARBA00022670"/>
    </source>
</evidence>
<dbReference type="InterPro" id="IPR050131">
    <property type="entry name" value="Peptidase_S8_subtilisin-like"/>
</dbReference>
<evidence type="ECO:0000259" key="11">
    <source>
        <dbReference type="Pfam" id="PF00082"/>
    </source>
</evidence>
<evidence type="ECO:0000313" key="14">
    <source>
        <dbReference type="Proteomes" id="UP000271241"/>
    </source>
</evidence>
<dbReference type="PROSITE" id="PS00137">
    <property type="entry name" value="SUBTILASE_HIS"/>
    <property type="match status" value="1"/>
</dbReference>
<dbReference type="STRING" id="78915.A0A4P9XRT0"/>
<keyword evidence="7 9" id="KW-0720">Serine protease</keyword>
<dbReference type="InterPro" id="IPR036852">
    <property type="entry name" value="Peptidase_S8/S53_dom_sf"/>
</dbReference>
<dbReference type="InterPro" id="IPR003137">
    <property type="entry name" value="PA_domain"/>
</dbReference>
<gene>
    <name evidence="13" type="ORF">THASP1DRAFT_23280</name>
</gene>
<feature type="chain" id="PRO_5020449797" description="Peptidase S8/S53 domain-containing protein" evidence="10">
    <location>
        <begin position="19"/>
        <end position="934"/>
    </location>
</feature>
<accession>A0A4P9XRT0</accession>
<dbReference type="InterPro" id="IPR022398">
    <property type="entry name" value="Peptidase_S8_His-AS"/>
</dbReference>
<evidence type="ECO:0000313" key="13">
    <source>
        <dbReference type="EMBL" id="RKP08788.1"/>
    </source>
</evidence>
<dbReference type="InterPro" id="IPR000209">
    <property type="entry name" value="Peptidase_S8/S53_dom"/>
</dbReference>
<sequence>MRVGTSVILSCAAALVLASASAIDGARQRYPFNLRSASTNLTRRAESVDTTLSTISKTYFMELTEKPGTSAARQQRASIISYLQEEWDVTDVEEFDYLSSSIYFTVLNGGEWSLADVSNKPGVSKIWPAPPSVAHSPVPYTPGSALFNTTRHSGLTRRAFKTNPNGIKIGIIDSGIDYLHPDLGGCFGTGCLVAYGYDFVGDAYTGTNRAQPDADPMDECNGHGTHVAGIIVGDMDDYANISALGAYRVFGCRGRVALSVLVRAMERTAVDGMEIVNISIGSGRHFASYPDAVMAQKLVEHGVVVIASAGNDGDLGMGSISSPATAPGVIAVASLHSPNIGEFTFSYNNQAGYRYLASSGQVLANGQSVTLIDIRATANAYGCNKAAISYTGKYVLVKRGQCTFNQKAAIAQAAGATGVVAHNEVDDTEKRPPAVDDPAVRIPVLLLDKATGATLRPASGTNPPSLTIVGGDRYDSDDLDFGSWSTFSSVGPVANGDVFKPDISATGTDVISTYPRALGSHAIMSGTSMAAPMITRAASYFYRIAVKSQVQGADRAAAILRSLTSDLRFSASTKKRRPLLENTNYRSYYEPNIYGGAGYIAIGMFTQQLWSFDPPKLSLEATLKSPGKYYGSARFSITGRLPSGSTELWVESGVAYAGWKNGRPVKAMLSDLPATYSLSPRIFKVSSDYFDGNINTVRPFSSTFSYSVDVSAYPDCFWIFSGTLVGDYGSKEAHLPFQIRVGDPAHIMPLDTASTSLALVKGEDIIGGATNFSVLTDGTYVGVRFRLQYPSERVIVTVEKADTQQSLGMAADGLGDDADRTVGGPDEDYFIPWTGMIQAMPTFGEPAANATAVPDGSYRLRLHVALPFSPVSAQASYKTWLSPIIKVSGIAASVGGVDKPEAGGAVRSVLPRVASYGEPLSSTGNLPPVRLALI</sequence>
<feature type="domain" description="PA" evidence="12">
    <location>
        <begin position="379"/>
        <end position="455"/>
    </location>
</feature>
<name>A0A4P9XRT0_9FUNG</name>
<evidence type="ECO:0000256" key="5">
    <source>
        <dbReference type="ARBA" id="ARBA00022729"/>
    </source>
</evidence>
<keyword evidence="14" id="KW-1185">Reference proteome</keyword>
<dbReference type="PROSITE" id="PS51892">
    <property type="entry name" value="SUBTILASE"/>
    <property type="match status" value="1"/>
</dbReference>